<comment type="subcellular location">
    <subcellularLocation>
        <location evidence="1">Membrane</location>
        <topology evidence="1">Multi-pass membrane protein</topology>
    </subcellularLocation>
</comment>
<evidence type="ECO:0000256" key="1">
    <source>
        <dbReference type="ARBA" id="ARBA00004141"/>
    </source>
</evidence>
<sequence length="156" mass="16153">MTRKTLGLIAAAGSAALLIGAFGFQFMGYAPCKMCLWQRWPHAAAILFGAALLAFGQRVWTLLGALAAFTTGAIGVFHAGVEQGWWEGPASCTGSGGGLSGLSGADLLSTAGTADIVMCDEIAWALFGISMAGWNALFSFALCALWIAAFRAPESR</sequence>
<dbReference type="InterPro" id="IPR023380">
    <property type="entry name" value="DsbB-like_sf"/>
</dbReference>
<evidence type="ECO:0000313" key="6">
    <source>
        <dbReference type="EMBL" id="SLN17873.1"/>
    </source>
</evidence>
<dbReference type="OrthoDB" id="9808637at2"/>
<dbReference type="GO" id="GO:0015035">
    <property type="term" value="F:protein-disulfide reductase activity"/>
    <property type="evidence" value="ECO:0007669"/>
    <property type="project" value="InterPro"/>
</dbReference>
<dbReference type="RefSeq" id="WP_085867155.1">
    <property type="nucleotide sequence ID" value="NZ_FWFQ01000003.1"/>
</dbReference>
<dbReference type="InterPro" id="IPR024199">
    <property type="entry name" value="Uncharacterised_DsbB"/>
</dbReference>
<dbReference type="SUPFAM" id="SSF158442">
    <property type="entry name" value="DsbB-like"/>
    <property type="match status" value="1"/>
</dbReference>
<feature type="transmembrane region" description="Helical" evidence="5">
    <location>
        <begin position="62"/>
        <end position="81"/>
    </location>
</feature>
<dbReference type="Proteomes" id="UP000193409">
    <property type="component" value="Unassembled WGS sequence"/>
</dbReference>
<dbReference type="Pfam" id="PF02600">
    <property type="entry name" value="DsbB"/>
    <property type="match status" value="1"/>
</dbReference>
<evidence type="ECO:0000256" key="5">
    <source>
        <dbReference type="SAM" id="Phobius"/>
    </source>
</evidence>
<evidence type="ECO:0000256" key="3">
    <source>
        <dbReference type="ARBA" id="ARBA00022989"/>
    </source>
</evidence>
<dbReference type="PIRSF" id="PIRSF033913">
    <property type="entry name" value="S-S_format_DsbB"/>
    <property type="match status" value="1"/>
</dbReference>
<dbReference type="AlphaFoldDB" id="A0A1Y5RJD9"/>
<dbReference type="EMBL" id="FWFQ01000003">
    <property type="protein sequence ID" value="SLN17873.1"/>
    <property type="molecule type" value="Genomic_DNA"/>
</dbReference>
<name>A0A1Y5RJD9_9RHOB</name>
<gene>
    <name evidence="6" type="primary">dsbB</name>
    <name evidence="6" type="ORF">PSA7680_00577</name>
</gene>
<organism evidence="6 7">
    <name type="scientific">Pseudoruegeria aquimaris</name>
    <dbReference type="NCBI Taxonomy" id="393663"/>
    <lineage>
        <taxon>Bacteria</taxon>
        <taxon>Pseudomonadati</taxon>
        <taxon>Pseudomonadota</taxon>
        <taxon>Alphaproteobacteria</taxon>
        <taxon>Rhodobacterales</taxon>
        <taxon>Roseobacteraceae</taxon>
        <taxon>Pseudoruegeria</taxon>
    </lineage>
</organism>
<keyword evidence="4 5" id="KW-0472">Membrane</keyword>
<evidence type="ECO:0000256" key="2">
    <source>
        <dbReference type="ARBA" id="ARBA00022692"/>
    </source>
</evidence>
<feature type="transmembrane region" description="Helical" evidence="5">
    <location>
        <begin position="39"/>
        <end position="55"/>
    </location>
</feature>
<accession>A0A1Y5RJD9</accession>
<keyword evidence="3 5" id="KW-1133">Transmembrane helix</keyword>
<protein>
    <submittedName>
        <fullName evidence="6">Disulfide bond formation protein B</fullName>
    </submittedName>
</protein>
<keyword evidence="2 5" id="KW-0812">Transmembrane</keyword>
<dbReference type="InterPro" id="IPR003752">
    <property type="entry name" value="DiS_bond_form_DsbB/BdbC"/>
</dbReference>
<reference evidence="6 7" key="1">
    <citation type="submission" date="2017-03" db="EMBL/GenBank/DDBJ databases">
        <authorList>
            <person name="Afonso C.L."/>
            <person name="Miller P.J."/>
            <person name="Scott M.A."/>
            <person name="Spackman E."/>
            <person name="Goraichik I."/>
            <person name="Dimitrov K.M."/>
            <person name="Suarez D.L."/>
            <person name="Swayne D.E."/>
        </authorList>
    </citation>
    <scope>NUCLEOTIDE SEQUENCE [LARGE SCALE GENOMIC DNA]</scope>
    <source>
        <strain evidence="6 7">CECT 7680</strain>
    </source>
</reference>
<feature type="transmembrane region" description="Helical" evidence="5">
    <location>
        <begin position="122"/>
        <end position="150"/>
    </location>
</feature>
<dbReference type="GO" id="GO:0006457">
    <property type="term" value="P:protein folding"/>
    <property type="evidence" value="ECO:0007669"/>
    <property type="project" value="InterPro"/>
</dbReference>
<dbReference type="Gene3D" id="1.20.1550.10">
    <property type="entry name" value="DsbB-like"/>
    <property type="match status" value="1"/>
</dbReference>
<evidence type="ECO:0000313" key="7">
    <source>
        <dbReference type="Proteomes" id="UP000193409"/>
    </source>
</evidence>
<keyword evidence="7" id="KW-1185">Reference proteome</keyword>
<proteinExistence type="predicted"/>
<evidence type="ECO:0000256" key="4">
    <source>
        <dbReference type="ARBA" id="ARBA00023136"/>
    </source>
</evidence>
<dbReference type="GO" id="GO:0016020">
    <property type="term" value="C:membrane"/>
    <property type="evidence" value="ECO:0007669"/>
    <property type="project" value="UniProtKB-SubCell"/>
</dbReference>